<feature type="transmembrane region" description="Helical" evidence="5">
    <location>
        <begin position="511"/>
        <end position="535"/>
    </location>
</feature>
<dbReference type="GO" id="GO:0016020">
    <property type="term" value="C:membrane"/>
    <property type="evidence" value="ECO:0007669"/>
    <property type="project" value="UniProtKB-SubCell"/>
</dbReference>
<dbReference type="Proteomes" id="UP000824189">
    <property type="component" value="Unassembled WGS sequence"/>
</dbReference>
<feature type="transmembrane region" description="Helical" evidence="5">
    <location>
        <begin position="672"/>
        <end position="694"/>
    </location>
</feature>
<dbReference type="Pfam" id="PF12698">
    <property type="entry name" value="ABC2_membrane_3"/>
    <property type="match status" value="1"/>
</dbReference>
<feature type="transmembrane region" description="Helical" evidence="5">
    <location>
        <begin position="586"/>
        <end position="606"/>
    </location>
</feature>
<evidence type="ECO:0000259" key="6">
    <source>
        <dbReference type="Pfam" id="PF01061"/>
    </source>
</evidence>
<keyword evidence="4 5" id="KW-0472">Membrane</keyword>
<protein>
    <submittedName>
        <fullName evidence="8">YhgE/Pip domain-containing protein</fullName>
    </submittedName>
</protein>
<dbReference type="NCBIfam" id="TIGR03062">
    <property type="entry name" value="pip_yhgE_Cterm"/>
    <property type="match status" value="1"/>
</dbReference>
<organism evidence="8 9">
    <name type="scientific">Candidatus Corynebacterium gallistercoris</name>
    <dbReference type="NCBI Taxonomy" id="2838530"/>
    <lineage>
        <taxon>Bacteria</taxon>
        <taxon>Bacillati</taxon>
        <taxon>Actinomycetota</taxon>
        <taxon>Actinomycetes</taxon>
        <taxon>Mycobacteriales</taxon>
        <taxon>Corynebacteriaceae</taxon>
        <taxon>Corynebacterium</taxon>
    </lineage>
</organism>
<gene>
    <name evidence="8" type="ORF">H9867_03765</name>
</gene>
<feature type="domain" description="ABC-2 type transporter transmembrane" evidence="6">
    <location>
        <begin position="518"/>
        <end position="664"/>
    </location>
</feature>
<keyword evidence="3 5" id="KW-1133">Transmembrane helix</keyword>
<dbReference type="InterPro" id="IPR051328">
    <property type="entry name" value="T7SS_ABC-Transporter"/>
</dbReference>
<evidence type="ECO:0000256" key="5">
    <source>
        <dbReference type="SAM" id="Phobius"/>
    </source>
</evidence>
<dbReference type="NCBIfam" id="TIGR03061">
    <property type="entry name" value="pip_yhgE_Nterm"/>
    <property type="match status" value="1"/>
</dbReference>
<sequence length="711" mass="74930">MIAGLHANSEIRGFKRHKLTKIALVAIVLMPLLYSSLYLWAFWDPFGKVNDLPVALVNSDQGTTVEGEELNAGDKVVAGLHENDEISWIDTTSEEAQEGVANGKYYFSLELPENFSRAVASPSNSPNPQKAQLITTYNDANGYLSTMIGQNVMREVVNVVGDEISAEAVDKVLLGVVNAGTGLAQAADGAGQLADGTGQLRSGSSQLDDGAAQLKDGLGQAKSGSAQLASGAGELDSGLGQLYDGAGELSAGTNELATKVNSAAEKLGGSTNDLQKLTDGVNQLGAGAEEINGGVQQLKSKADRVTNFQDTQATNLRNIANTLRGTGDPIAIQSAAQLDIAATALEQEALGPESQNAADIARLAEGTAQLAYQLNNQDAPFRSGINQITNLPNQFGELQSGVNQLNDGAQTLHEKLGEAKQGAGQLASGAQQLDQGNAKLLDGATRLKQGTGEAVDGVAKLNDGANELHDRLEDGANQVPKWTDGQRVATAATIGGPVEMDSFNDSGTNTFGAGLAPFFFSLALFIGGILTFVLLKPLQARTVNSGVHSWRAAMDGYMPTGIIAALQAMVVVAVTVWGVGMKPDNLLGLLAFAMLVSMVYMAMNQMFNAVLGPGPGRVVSLAFLMLQVVASGGLYPVETQNQVFQWFHPFNPMTYAVNGFRQLIYGFYDERLPIAILVLLFFGALSMLGTTLAARKQRTWTMKTLHPALDA</sequence>
<dbReference type="SUPFAM" id="SSF58104">
    <property type="entry name" value="Methyl-accepting chemotaxis protein (MCP) signaling domain"/>
    <property type="match status" value="1"/>
</dbReference>
<evidence type="ECO:0000256" key="4">
    <source>
        <dbReference type="ARBA" id="ARBA00023136"/>
    </source>
</evidence>
<dbReference type="InterPro" id="IPR017501">
    <property type="entry name" value="Phage_infect_YhgE_C"/>
</dbReference>
<dbReference type="InterPro" id="IPR013525">
    <property type="entry name" value="ABC2_TM"/>
</dbReference>
<comment type="caution">
    <text evidence="8">The sequence shown here is derived from an EMBL/GenBank/DDBJ whole genome shotgun (WGS) entry which is preliminary data.</text>
</comment>
<dbReference type="Pfam" id="PF01061">
    <property type="entry name" value="ABC2_membrane"/>
    <property type="match status" value="1"/>
</dbReference>
<feature type="transmembrane region" description="Helical" evidence="5">
    <location>
        <begin position="556"/>
        <end position="580"/>
    </location>
</feature>
<evidence type="ECO:0000256" key="2">
    <source>
        <dbReference type="ARBA" id="ARBA00022692"/>
    </source>
</evidence>
<evidence type="ECO:0000313" key="8">
    <source>
        <dbReference type="EMBL" id="HIW95589.1"/>
    </source>
</evidence>
<dbReference type="PANTHER" id="PTHR43077">
    <property type="entry name" value="TRANSPORT PERMEASE YVFS-RELATED"/>
    <property type="match status" value="1"/>
</dbReference>
<dbReference type="Gene3D" id="3.40.1710.10">
    <property type="entry name" value="abc type-2 transporter like domain"/>
    <property type="match status" value="1"/>
</dbReference>
<reference evidence="8" key="2">
    <citation type="submission" date="2021-04" db="EMBL/GenBank/DDBJ databases">
        <authorList>
            <person name="Gilroy R."/>
        </authorList>
    </citation>
    <scope>NUCLEOTIDE SEQUENCE</scope>
    <source>
        <strain evidence="8">4376</strain>
    </source>
</reference>
<dbReference type="AlphaFoldDB" id="A0A9D1RXL8"/>
<evidence type="ECO:0000256" key="3">
    <source>
        <dbReference type="ARBA" id="ARBA00022989"/>
    </source>
</evidence>
<keyword evidence="2 5" id="KW-0812">Transmembrane</keyword>
<dbReference type="EMBL" id="DXFZ01000043">
    <property type="protein sequence ID" value="HIW95589.1"/>
    <property type="molecule type" value="Genomic_DNA"/>
</dbReference>
<dbReference type="Gene3D" id="1.10.287.950">
    <property type="entry name" value="Methyl-accepting chemotaxis protein"/>
    <property type="match status" value="2"/>
</dbReference>
<comment type="subcellular location">
    <subcellularLocation>
        <location evidence="1">Membrane</location>
        <topology evidence="1">Multi-pass membrane protein</topology>
    </subcellularLocation>
</comment>
<evidence type="ECO:0000259" key="7">
    <source>
        <dbReference type="Pfam" id="PF12698"/>
    </source>
</evidence>
<dbReference type="NCBIfam" id="TIGR03057">
    <property type="entry name" value="xxxLxxG_by_4"/>
    <property type="match status" value="6"/>
</dbReference>
<accession>A0A9D1RXL8</accession>
<dbReference type="PANTHER" id="PTHR43077:SF5">
    <property type="entry name" value="PHAGE INFECTION PROTEIN"/>
    <property type="match status" value="1"/>
</dbReference>
<feature type="transmembrane region" description="Helical" evidence="5">
    <location>
        <begin position="22"/>
        <end position="43"/>
    </location>
</feature>
<dbReference type="InterPro" id="IPR017500">
    <property type="entry name" value="Phage_infect_YhgE_N"/>
</dbReference>
<evidence type="ECO:0000313" key="9">
    <source>
        <dbReference type="Proteomes" id="UP000824189"/>
    </source>
</evidence>
<evidence type="ECO:0000256" key="1">
    <source>
        <dbReference type="ARBA" id="ARBA00004141"/>
    </source>
</evidence>
<name>A0A9D1RXL8_9CORY</name>
<dbReference type="GO" id="GO:0140359">
    <property type="term" value="F:ABC-type transporter activity"/>
    <property type="evidence" value="ECO:0007669"/>
    <property type="project" value="InterPro"/>
</dbReference>
<feature type="transmembrane region" description="Helical" evidence="5">
    <location>
        <begin position="618"/>
        <end position="637"/>
    </location>
</feature>
<proteinExistence type="predicted"/>
<dbReference type="InterPro" id="IPR023908">
    <property type="entry name" value="xxxLxxG_rpt"/>
</dbReference>
<reference evidence="8" key="1">
    <citation type="journal article" date="2021" name="PeerJ">
        <title>Extensive microbial diversity within the chicken gut microbiome revealed by metagenomics and culture.</title>
        <authorList>
            <person name="Gilroy R."/>
            <person name="Ravi A."/>
            <person name="Getino M."/>
            <person name="Pursley I."/>
            <person name="Horton D.L."/>
            <person name="Alikhan N.F."/>
            <person name="Baker D."/>
            <person name="Gharbi K."/>
            <person name="Hall N."/>
            <person name="Watson M."/>
            <person name="Adriaenssens E.M."/>
            <person name="Foster-Nyarko E."/>
            <person name="Jarju S."/>
            <person name="Secka A."/>
            <person name="Antonio M."/>
            <person name="Oren A."/>
            <person name="Chaudhuri R.R."/>
            <person name="La Ragione R."/>
            <person name="Hildebrand F."/>
            <person name="Pallen M.J."/>
        </authorList>
    </citation>
    <scope>NUCLEOTIDE SEQUENCE</scope>
    <source>
        <strain evidence="8">4376</strain>
    </source>
</reference>
<feature type="domain" description="ABC-2 type transporter transmembrane" evidence="7">
    <location>
        <begin position="24"/>
        <end position="160"/>
    </location>
</feature>